<evidence type="ECO:0000256" key="3">
    <source>
        <dbReference type="ARBA" id="ARBA00022692"/>
    </source>
</evidence>
<dbReference type="InterPro" id="IPR036259">
    <property type="entry name" value="MFS_trans_sf"/>
</dbReference>
<protein>
    <submittedName>
        <fullName evidence="8">Major facilitator superfamily MFS-1</fullName>
    </submittedName>
</protein>
<organism evidence="8">
    <name type="scientific">mine drainage metagenome</name>
    <dbReference type="NCBI Taxonomy" id="410659"/>
    <lineage>
        <taxon>unclassified sequences</taxon>
        <taxon>metagenomes</taxon>
        <taxon>ecological metagenomes</taxon>
    </lineage>
</organism>
<keyword evidence="5 6" id="KW-0472">Membrane</keyword>
<keyword evidence="4 6" id="KW-1133">Transmembrane helix</keyword>
<evidence type="ECO:0000256" key="1">
    <source>
        <dbReference type="ARBA" id="ARBA00004651"/>
    </source>
</evidence>
<reference evidence="8" key="1">
    <citation type="submission" date="2013-08" db="EMBL/GenBank/DDBJ databases">
        <authorList>
            <person name="Mendez C."/>
            <person name="Richter M."/>
            <person name="Ferrer M."/>
            <person name="Sanchez J."/>
        </authorList>
    </citation>
    <scope>NUCLEOTIDE SEQUENCE</scope>
</reference>
<keyword evidence="2" id="KW-1003">Cell membrane</keyword>
<comment type="subcellular location">
    <subcellularLocation>
        <location evidence="1">Cell membrane</location>
        <topology evidence="1">Multi-pass membrane protein</topology>
    </subcellularLocation>
</comment>
<feature type="transmembrane region" description="Helical" evidence="6">
    <location>
        <begin position="82"/>
        <end position="100"/>
    </location>
</feature>
<dbReference type="InterPro" id="IPR011701">
    <property type="entry name" value="MFS"/>
</dbReference>
<evidence type="ECO:0000313" key="8">
    <source>
        <dbReference type="EMBL" id="EQD77159.1"/>
    </source>
</evidence>
<dbReference type="Gene3D" id="1.20.1250.20">
    <property type="entry name" value="MFS general substrate transporter like domains"/>
    <property type="match status" value="1"/>
</dbReference>
<comment type="caution">
    <text evidence="8">The sequence shown here is derived from an EMBL/GenBank/DDBJ whole genome shotgun (WGS) entry which is preliminary data.</text>
</comment>
<feature type="non-terminal residue" evidence="8">
    <location>
        <position position="115"/>
    </location>
</feature>
<feature type="domain" description="Major facilitator superfamily (MFS) profile" evidence="7">
    <location>
        <begin position="16"/>
        <end position="115"/>
    </location>
</feature>
<dbReference type="EMBL" id="AUZY01000858">
    <property type="protein sequence ID" value="EQD77159.1"/>
    <property type="molecule type" value="Genomic_DNA"/>
</dbReference>
<proteinExistence type="predicted"/>
<dbReference type="InterPro" id="IPR050189">
    <property type="entry name" value="MFS_Efflux_Transporters"/>
</dbReference>
<dbReference type="PANTHER" id="PTHR43124">
    <property type="entry name" value="PURINE EFFLUX PUMP PBUE"/>
    <property type="match status" value="1"/>
</dbReference>
<evidence type="ECO:0000256" key="6">
    <source>
        <dbReference type="SAM" id="Phobius"/>
    </source>
</evidence>
<name>T1D6V4_9ZZZZ</name>
<dbReference type="SUPFAM" id="SSF103473">
    <property type="entry name" value="MFS general substrate transporter"/>
    <property type="match status" value="1"/>
</dbReference>
<keyword evidence="3 6" id="KW-0812">Transmembrane</keyword>
<feature type="transmembrane region" description="Helical" evidence="6">
    <location>
        <begin position="50"/>
        <end position="70"/>
    </location>
</feature>
<accession>T1D6V4</accession>
<dbReference type="GO" id="GO:0022857">
    <property type="term" value="F:transmembrane transporter activity"/>
    <property type="evidence" value="ECO:0007669"/>
    <property type="project" value="InterPro"/>
</dbReference>
<evidence type="ECO:0000256" key="2">
    <source>
        <dbReference type="ARBA" id="ARBA00022475"/>
    </source>
</evidence>
<dbReference type="GO" id="GO:0005886">
    <property type="term" value="C:plasma membrane"/>
    <property type="evidence" value="ECO:0007669"/>
    <property type="project" value="UniProtKB-SubCell"/>
</dbReference>
<dbReference type="Pfam" id="PF07690">
    <property type="entry name" value="MFS_1"/>
    <property type="match status" value="1"/>
</dbReference>
<sequence>MLAAPKVFDPAYARRVMLLLAGLVTVVLYVEGMLVPSLTAIASEFSINAAQASLILSSYIVTGVALSPVVGKLGDIYGKKRVLVVVIAIYAACVSVTGFSPNFTFMVVSRAFQGI</sequence>
<evidence type="ECO:0000256" key="4">
    <source>
        <dbReference type="ARBA" id="ARBA00022989"/>
    </source>
</evidence>
<evidence type="ECO:0000256" key="5">
    <source>
        <dbReference type="ARBA" id="ARBA00023136"/>
    </source>
</evidence>
<dbReference type="AlphaFoldDB" id="T1D6V4"/>
<reference evidence="8" key="2">
    <citation type="journal article" date="2014" name="ISME J.">
        <title>Microbial stratification in low pH oxic and suboxic macroscopic growths along an acid mine drainage.</title>
        <authorList>
            <person name="Mendez-Garcia C."/>
            <person name="Mesa V."/>
            <person name="Sprenger R.R."/>
            <person name="Richter M."/>
            <person name="Diez M.S."/>
            <person name="Solano J."/>
            <person name="Bargiela R."/>
            <person name="Golyshina O.V."/>
            <person name="Manteca A."/>
            <person name="Ramos J.L."/>
            <person name="Gallego J.R."/>
            <person name="Llorente I."/>
            <person name="Martins Dos Santos V.A."/>
            <person name="Jensen O.N."/>
            <person name="Pelaez A.I."/>
            <person name="Sanchez J."/>
            <person name="Ferrer M."/>
        </authorList>
    </citation>
    <scope>NUCLEOTIDE SEQUENCE</scope>
</reference>
<dbReference type="PANTHER" id="PTHR43124:SF3">
    <property type="entry name" value="CHLORAMPHENICOL EFFLUX PUMP RV0191"/>
    <property type="match status" value="1"/>
</dbReference>
<evidence type="ECO:0000259" key="7">
    <source>
        <dbReference type="PROSITE" id="PS50850"/>
    </source>
</evidence>
<dbReference type="InterPro" id="IPR020846">
    <property type="entry name" value="MFS_dom"/>
</dbReference>
<dbReference type="PROSITE" id="PS50850">
    <property type="entry name" value="MFS"/>
    <property type="match status" value="1"/>
</dbReference>
<gene>
    <name evidence="8" type="ORF">B1B_01218</name>
</gene>
<feature type="transmembrane region" description="Helical" evidence="6">
    <location>
        <begin position="12"/>
        <end position="30"/>
    </location>
</feature>